<dbReference type="GO" id="GO:0005829">
    <property type="term" value="C:cytosol"/>
    <property type="evidence" value="ECO:0007669"/>
    <property type="project" value="TreeGrafter"/>
</dbReference>
<dbReference type="FunFam" id="3.40.1280.10:FF:000008">
    <property type="entry name" value="Group 3 RNA methyltransferase TrmH"/>
    <property type="match status" value="1"/>
</dbReference>
<sequence>MSLLYGIHAIKARLKLHADGIKVIYCLKGKDTSPRLGELKSLMAKKNIEFELVNKEKFQSLLESHALEDVVHQNVLAACQSDIKLYEESDLSDLVASSSKTPFILILDGVQDPHNLGACIRSAEAAGVDFIVFPKDNSATINATVEKVASGAVSSMKLVSVTNLARAIGVLKDEGIWVTGLAGEAESLIYDSDFSGAIALVMGAEGSGLRFGTRKMCDYLAKLPMQGQVSSLNVSVAAGVAMYEVVRQRRELLAENLND</sequence>
<dbReference type="Proteomes" id="UP000636949">
    <property type="component" value="Unassembled WGS sequence"/>
</dbReference>
<dbReference type="Gene3D" id="3.40.1280.10">
    <property type="match status" value="1"/>
</dbReference>
<evidence type="ECO:0000256" key="1">
    <source>
        <dbReference type="ARBA" id="ARBA00007228"/>
    </source>
</evidence>
<evidence type="ECO:0000256" key="3">
    <source>
        <dbReference type="ARBA" id="ARBA00022679"/>
    </source>
</evidence>
<dbReference type="AlphaFoldDB" id="A0A8J2Z2J6"/>
<reference evidence="5" key="2">
    <citation type="submission" date="2020-09" db="EMBL/GenBank/DDBJ databases">
        <authorList>
            <person name="Sun Q."/>
            <person name="Zhou Y."/>
        </authorList>
    </citation>
    <scope>NUCLEOTIDE SEQUENCE</scope>
    <source>
        <strain evidence="5">CGMCC 1.15758</strain>
    </source>
</reference>
<accession>A0A8J2Z2J6</accession>
<dbReference type="PANTHER" id="PTHR46429">
    <property type="entry name" value="23S RRNA (GUANOSINE-2'-O-)-METHYLTRANSFERASE RLMB"/>
    <property type="match status" value="1"/>
</dbReference>
<dbReference type="Gene3D" id="3.30.1330.30">
    <property type="match status" value="1"/>
</dbReference>
<dbReference type="InterPro" id="IPR029064">
    <property type="entry name" value="Ribosomal_eL30-like_sf"/>
</dbReference>
<dbReference type="RefSeq" id="WP_224742251.1">
    <property type="nucleotide sequence ID" value="NZ_BMJS01000001.1"/>
</dbReference>
<gene>
    <name evidence="5" type="primary">rlmB</name>
    <name evidence="5" type="ORF">GCM10010995_00770</name>
</gene>
<dbReference type="GO" id="GO:0070039">
    <property type="term" value="F:rRNA (guanosine-2'-O-)-methyltransferase activity"/>
    <property type="evidence" value="ECO:0007669"/>
    <property type="project" value="TreeGrafter"/>
</dbReference>
<dbReference type="InterPro" id="IPR013123">
    <property type="entry name" value="SpoU_subst-bd"/>
</dbReference>
<keyword evidence="6" id="KW-1185">Reference proteome</keyword>
<keyword evidence="2" id="KW-0489">Methyltransferase</keyword>
<dbReference type="PANTHER" id="PTHR46429:SF1">
    <property type="entry name" value="23S RRNA (GUANOSINE-2'-O-)-METHYLTRANSFERASE RLMB"/>
    <property type="match status" value="1"/>
</dbReference>
<evidence type="ECO:0000313" key="5">
    <source>
        <dbReference type="EMBL" id="GGF87224.1"/>
    </source>
</evidence>
<comment type="caution">
    <text evidence="5">The sequence shown here is derived from an EMBL/GenBank/DDBJ whole genome shotgun (WGS) entry which is preliminary data.</text>
</comment>
<evidence type="ECO:0000256" key="2">
    <source>
        <dbReference type="ARBA" id="ARBA00022603"/>
    </source>
</evidence>
<dbReference type="CDD" id="cd18103">
    <property type="entry name" value="SpoU-like_RlmB"/>
    <property type="match status" value="1"/>
</dbReference>
<keyword evidence="3" id="KW-0808">Transferase</keyword>
<dbReference type="SMART" id="SM00967">
    <property type="entry name" value="SpoU_sub_bind"/>
    <property type="match status" value="1"/>
</dbReference>
<feature type="domain" description="RNA 2-O ribose methyltransferase substrate binding" evidence="4">
    <location>
        <begin position="3"/>
        <end position="85"/>
    </location>
</feature>
<dbReference type="InterPro" id="IPR001537">
    <property type="entry name" value="SpoU_MeTrfase"/>
</dbReference>
<dbReference type="Pfam" id="PF08032">
    <property type="entry name" value="SpoU_sub_bind"/>
    <property type="match status" value="1"/>
</dbReference>
<dbReference type="GO" id="GO:0003723">
    <property type="term" value="F:RNA binding"/>
    <property type="evidence" value="ECO:0007669"/>
    <property type="project" value="InterPro"/>
</dbReference>
<dbReference type="NCBIfam" id="TIGR00186">
    <property type="entry name" value="rRNA_methyl_3"/>
    <property type="match status" value="1"/>
</dbReference>
<dbReference type="InterPro" id="IPR029028">
    <property type="entry name" value="Alpha/beta_knot_MTases"/>
</dbReference>
<dbReference type="Pfam" id="PF00588">
    <property type="entry name" value="SpoU_methylase"/>
    <property type="match status" value="1"/>
</dbReference>
<name>A0A8J2Z2J6_9GAMM</name>
<comment type="similarity">
    <text evidence="1">Belongs to the class IV-like SAM-binding methyltransferase superfamily. RNA methyltransferase TrmH family.</text>
</comment>
<dbReference type="SUPFAM" id="SSF55315">
    <property type="entry name" value="L30e-like"/>
    <property type="match status" value="1"/>
</dbReference>
<reference evidence="5" key="1">
    <citation type="journal article" date="2014" name="Int. J. Syst. Evol. Microbiol.">
        <title>Complete genome sequence of Corynebacterium casei LMG S-19264T (=DSM 44701T), isolated from a smear-ripened cheese.</title>
        <authorList>
            <consortium name="US DOE Joint Genome Institute (JGI-PGF)"/>
            <person name="Walter F."/>
            <person name="Albersmeier A."/>
            <person name="Kalinowski J."/>
            <person name="Ruckert C."/>
        </authorList>
    </citation>
    <scope>NUCLEOTIDE SEQUENCE</scope>
    <source>
        <strain evidence="5">CGMCC 1.15758</strain>
    </source>
</reference>
<dbReference type="InterPro" id="IPR004441">
    <property type="entry name" value="rRNA_MeTrfase_TrmH"/>
</dbReference>
<protein>
    <submittedName>
        <fullName evidence="5">23S rRNA (Guanosine-2'-O-)-methyltransferase RlmB</fullName>
    </submittedName>
</protein>
<organism evidence="5 6">
    <name type="scientific">Cysteiniphilum litorale</name>
    <dbReference type="NCBI Taxonomy" id="2056700"/>
    <lineage>
        <taxon>Bacteria</taxon>
        <taxon>Pseudomonadati</taxon>
        <taxon>Pseudomonadota</taxon>
        <taxon>Gammaproteobacteria</taxon>
        <taxon>Thiotrichales</taxon>
        <taxon>Fastidiosibacteraceae</taxon>
        <taxon>Cysteiniphilum</taxon>
    </lineage>
</organism>
<proteinExistence type="inferred from homology"/>
<dbReference type="SUPFAM" id="SSF75217">
    <property type="entry name" value="alpha/beta knot"/>
    <property type="match status" value="1"/>
</dbReference>
<dbReference type="InterPro" id="IPR029026">
    <property type="entry name" value="tRNA_m1G_MTases_N"/>
</dbReference>
<dbReference type="EMBL" id="BMJS01000001">
    <property type="protein sequence ID" value="GGF87224.1"/>
    <property type="molecule type" value="Genomic_DNA"/>
</dbReference>
<evidence type="ECO:0000313" key="6">
    <source>
        <dbReference type="Proteomes" id="UP000636949"/>
    </source>
</evidence>
<evidence type="ECO:0000259" key="4">
    <source>
        <dbReference type="SMART" id="SM00967"/>
    </source>
</evidence>